<evidence type="ECO:0000313" key="3">
    <source>
        <dbReference type="Proteomes" id="UP000237222"/>
    </source>
</evidence>
<organism evidence="2 3">
    <name type="scientific">Zhongshania marina</name>
    <dbReference type="NCBI Taxonomy" id="2304603"/>
    <lineage>
        <taxon>Bacteria</taxon>
        <taxon>Pseudomonadati</taxon>
        <taxon>Pseudomonadota</taxon>
        <taxon>Gammaproteobacteria</taxon>
        <taxon>Cellvibrionales</taxon>
        <taxon>Spongiibacteraceae</taxon>
        <taxon>Zhongshania</taxon>
    </lineage>
</organism>
<dbReference type="GO" id="GO:0016020">
    <property type="term" value="C:membrane"/>
    <property type="evidence" value="ECO:0007669"/>
    <property type="project" value="TreeGrafter"/>
</dbReference>
<dbReference type="PRINTS" id="PR00111">
    <property type="entry name" value="ABHYDROLASE"/>
</dbReference>
<protein>
    <recommendedName>
        <fullName evidence="1">AB hydrolase-1 domain-containing protein</fullName>
    </recommendedName>
</protein>
<evidence type="ECO:0000259" key="1">
    <source>
        <dbReference type="Pfam" id="PF12697"/>
    </source>
</evidence>
<proteinExistence type="predicted"/>
<dbReference type="PANTHER" id="PTHR43798">
    <property type="entry name" value="MONOACYLGLYCEROL LIPASE"/>
    <property type="match status" value="1"/>
</dbReference>
<name>A0A2S4HL62_9GAMM</name>
<dbReference type="PANTHER" id="PTHR43798:SF33">
    <property type="entry name" value="HYDROLASE, PUTATIVE (AFU_ORTHOLOGUE AFUA_2G14860)-RELATED"/>
    <property type="match status" value="1"/>
</dbReference>
<accession>A0A2S4HL62</accession>
<dbReference type="EMBL" id="PQGG01000002">
    <property type="protein sequence ID" value="POP54744.1"/>
    <property type="molecule type" value="Genomic_DNA"/>
</dbReference>
<dbReference type="Pfam" id="PF12697">
    <property type="entry name" value="Abhydrolase_6"/>
    <property type="match status" value="1"/>
</dbReference>
<dbReference type="InterPro" id="IPR000073">
    <property type="entry name" value="AB_hydrolase_1"/>
</dbReference>
<dbReference type="Proteomes" id="UP000237222">
    <property type="component" value="Unassembled WGS sequence"/>
</dbReference>
<dbReference type="AlphaFoldDB" id="A0A2S4HL62"/>
<comment type="caution">
    <text evidence="2">The sequence shown here is derived from an EMBL/GenBank/DDBJ whole genome shotgun (WGS) entry which is preliminary data.</text>
</comment>
<sequence length="273" mass="30452">MRVIDSKMVKHSIPADGAVLNVFELAAQPNSPVMLFVHGYRANAHWWDEVVTAFAGNYRIIVPEFSGMGQSTWRDSYDQRQGTRDLIAVIQALDLVVDVAVAHSWGGHQTVGLCREYPERIRQLVLVDSFFMVGPDYDIPAGAAIGNTRVYVNKDEAILRFRTSPRQPIPERRRTALAAASLCEVEGGWSWAYDPKLPLLDPSDDDEELLRDLSIPCDFILAGLGGVVSLERAQATAQLSRCRSLIVFEDAHHHLMLECPERLAECVRGLILD</sequence>
<dbReference type="InterPro" id="IPR050266">
    <property type="entry name" value="AB_hydrolase_sf"/>
</dbReference>
<dbReference type="InterPro" id="IPR029058">
    <property type="entry name" value="AB_hydrolase_fold"/>
</dbReference>
<dbReference type="SUPFAM" id="SSF53474">
    <property type="entry name" value="alpha/beta-Hydrolases"/>
    <property type="match status" value="1"/>
</dbReference>
<gene>
    <name evidence="2" type="ORF">C0068_00565</name>
</gene>
<dbReference type="Gene3D" id="3.40.50.1820">
    <property type="entry name" value="alpha/beta hydrolase"/>
    <property type="match status" value="1"/>
</dbReference>
<evidence type="ECO:0000313" key="2">
    <source>
        <dbReference type="EMBL" id="POP54744.1"/>
    </source>
</evidence>
<reference evidence="2 3" key="1">
    <citation type="submission" date="2018-01" db="EMBL/GenBank/DDBJ databases">
        <authorList>
            <person name="Yu X.-D."/>
        </authorList>
    </citation>
    <scope>NUCLEOTIDE SEQUENCE [LARGE SCALE GENOMIC DNA]</scope>
    <source>
        <strain evidence="2 3">ZX-21</strain>
    </source>
</reference>
<feature type="domain" description="AB hydrolase-1" evidence="1">
    <location>
        <begin position="35"/>
        <end position="265"/>
    </location>
</feature>